<protein>
    <submittedName>
        <fullName evidence="2">Uncharacterized protein</fullName>
    </submittedName>
</protein>
<accession>D8LKZ3</accession>
<dbReference type="InParanoid" id="D8LKZ3"/>
<dbReference type="EMBL" id="FN649760">
    <property type="protein sequence ID" value="CBN80126.1"/>
    <property type="molecule type" value="Genomic_DNA"/>
</dbReference>
<evidence type="ECO:0000313" key="2">
    <source>
        <dbReference type="EMBL" id="CBN80126.1"/>
    </source>
</evidence>
<proteinExistence type="predicted"/>
<evidence type="ECO:0000256" key="1">
    <source>
        <dbReference type="SAM" id="MobiDB-lite"/>
    </source>
</evidence>
<organism evidence="2 3">
    <name type="scientific">Ectocarpus siliculosus</name>
    <name type="common">Brown alga</name>
    <name type="synonym">Conferva siliculosa</name>
    <dbReference type="NCBI Taxonomy" id="2880"/>
    <lineage>
        <taxon>Eukaryota</taxon>
        <taxon>Sar</taxon>
        <taxon>Stramenopiles</taxon>
        <taxon>Ochrophyta</taxon>
        <taxon>PX clade</taxon>
        <taxon>Phaeophyceae</taxon>
        <taxon>Ectocarpales</taxon>
        <taxon>Ectocarpaceae</taxon>
        <taxon>Ectocarpus</taxon>
    </lineage>
</organism>
<evidence type="ECO:0000313" key="3">
    <source>
        <dbReference type="Proteomes" id="UP000002630"/>
    </source>
</evidence>
<sequence>MDKNPHGATGGDDQDAPFEDPEDAVGFGARRLLQRLPTKTCCTAGNQRPAHGLRRRPAQ</sequence>
<feature type="region of interest" description="Disordered" evidence="1">
    <location>
        <begin position="40"/>
        <end position="59"/>
    </location>
</feature>
<feature type="region of interest" description="Disordered" evidence="1">
    <location>
        <begin position="1"/>
        <end position="26"/>
    </location>
</feature>
<dbReference type="Proteomes" id="UP000002630">
    <property type="component" value="Unassembled WGS sequence"/>
</dbReference>
<keyword evidence="3" id="KW-1185">Reference proteome</keyword>
<reference evidence="2 3" key="1">
    <citation type="journal article" date="2010" name="Nature">
        <title>The Ectocarpus genome and the independent evolution of multicellularity in brown algae.</title>
        <authorList>
            <person name="Cock J.M."/>
            <person name="Sterck L."/>
            <person name="Rouze P."/>
            <person name="Scornet D."/>
            <person name="Allen A.E."/>
            <person name="Amoutzias G."/>
            <person name="Anthouard V."/>
            <person name="Artiguenave F."/>
            <person name="Aury J.M."/>
            <person name="Badger J.H."/>
            <person name="Beszteri B."/>
            <person name="Billiau K."/>
            <person name="Bonnet E."/>
            <person name="Bothwell J.H."/>
            <person name="Bowler C."/>
            <person name="Boyen C."/>
            <person name="Brownlee C."/>
            <person name="Carrano C.J."/>
            <person name="Charrier B."/>
            <person name="Cho G.Y."/>
            <person name="Coelho S.M."/>
            <person name="Collen J."/>
            <person name="Corre E."/>
            <person name="Da Silva C."/>
            <person name="Delage L."/>
            <person name="Delaroque N."/>
            <person name="Dittami S.M."/>
            <person name="Doulbeau S."/>
            <person name="Elias M."/>
            <person name="Farnham G."/>
            <person name="Gachon C.M."/>
            <person name="Gschloessl B."/>
            <person name="Heesch S."/>
            <person name="Jabbari K."/>
            <person name="Jubin C."/>
            <person name="Kawai H."/>
            <person name="Kimura K."/>
            <person name="Kloareg B."/>
            <person name="Kupper F.C."/>
            <person name="Lang D."/>
            <person name="Le Bail A."/>
            <person name="Leblanc C."/>
            <person name="Lerouge P."/>
            <person name="Lohr M."/>
            <person name="Lopez P.J."/>
            <person name="Martens C."/>
            <person name="Maumus F."/>
            <person name="Michel G."/>
            <person name="Miranda-Saavedra D."/>
            <person name="Morales J."/>
            <person name="Moreau H."/>
            <person name="Motomura T."/>
            <person name="Nagasato C."/>
            <person name="Napoli C.A."/>
            <person name="Nelson D.R."/>
            <person name="Nyvall-Collen P."/>
            <person name="Peters A.F."/>
            <person name="Pommier C."/>
            <person name="Potin P."/>
            <person name="Poulain J."/>
            <person name="Quesneville H."/>
            <person name="Read B."/>
            <person name="Rensing S.A."/>
            <person name="Ritter A."/>
            <person name="Rousvoal S."/>
            <person name="Samanta M."/>
            <person name="Samson G."/>
            <person name="Schroeder D.C."/>
            <person name="Segurens B."/>
            <person name="Strittmatter M."/>
            <person name="Tonon T."/>
            <person name="Tregear J.W."/>
            <person name="Valentin K."/>
            <person name="von Dassow P."/>
            <person name="Yamagishi T."/>
            <person name="Van de Peer Y."/>
            <person name="Wincker P."/>
        </authorList>
    </citation>
    <scope>NUCLEOTIDE SEQUENCE [LARGE SCALE GENOMIC DNA]</scope>
    <source>
        <strain evidence="3">Ec32 / CCAP1310/4</strain>
    </source>
</reference>
<dbReference type="AlphaFoldDB" id="D8LKZ3"/>
<gene>
    <name evidence="2" type="ORF">Esi_0031_0135</name>
</gene>
<name>D8LKZ3_ECTSI</name>
<feature type="compositionally biased region" description="Acidic residues" evidence="1">
    <location>
        <begin position="12"/>
        <end position="23"/>
    </location>
</feature>